<reference evidence="3 4" key="1">
    <citation type="submission" date="2015-04" db="EMBL/GenBank/DDBJ databases">
        <title>Complete genome sequence of Schizopora paradoxa KUC8140, a cosmopolitan wood degrader in East Asia.</title>
        <authorList>
            <consortium name="DOE Joint Genome Institute"/>
            <person name="Min B."/>
            <person name="Park H."/>
            <person name="Jang Y."/>
            <person name="Kim J.-J."/>
            <person name="Kim K.H."/>
            <person name="Pangilinan J."/>
            <person name="Lipzen A."/>
            <person name="Riley R."/>
            <person name="Grigoriev I.V."/>
            <person name="Spatafora J.W."/>
            <person name="Choi I.-G."/>
        </authorList>
    </citation>
    <scope>NUCLEOTIDE SEQUENCE [LARGE SCALE GENOMIC DNA]</scope>
    <source>
        <strain evidence="3 4">KUC8140</strain>
    </source>
</reference>
<name>A0A0H2SL32_9AGAM</name>
<feature type="region of interest" description="Disordered" evidence="1">
    <location>
        <begin position="65"/>
        <end position="86"/>
    </location>
</feature>
<evidence type="ECO:0000256" key="1">
    <source>
        <dbReference type="SAM" id="MobiDB-lite"/>
    </source>
</evidence>
<sequence>MQPFLIKPLAVALILMTSFASASPLVLGREVLDARVAKGLPLSNRAPESIPNLHQVRAEVEIGQMKRSPVEEDPESDFENKFDPFL</sequence>
<dbReference type="InParanoid" id="A0A0H2SL32"/>
<accession>A0A0H2SL32</accession>
<feature type="chain" id="PRO_5005202543" evidence="2">
    <location>
        <begin position="23"/>
        <end position="86"/>
    </location>
</feature>
<protein>
    <submittedName>
        <fullName evidence="3">Uncharacterized protein</fullName>
    </submittedName>
</protein>
<evidence type="ECO:0000313" key="3">
    <source>
        <dbReference type="EMBL" id="KLO17811.1"/>
    </source>
</evidence>
<dbReference type="Proteomes" id="UP000053477">
    <property type="component" value="Unassembled WGS sequence"/>
</dbReference>
<evidence type="ECO:0000313" key="4">
    <source>
        <dbReference type="Proteomes" id="UP000053477"/>
    </source>
</evidence>
<dbReference type="EMBL" id="KQ085900">
    <property type="protein sequence ID" value="KLO17811.1"/>
    <property type="molecule type" value="Genomic_DNA"/>
</dbReference>
<keyword evidence="4" id="KW-1185">Reference proteome</keyword>
<dbReference type="AlphaFoldDB" id="A0A0H2SL32"/>
<evidence type="ECO:0000256" key="2">
    <source>
        <dbReference type="SAM" id="SignalP"/>
    </source>
</evidence>
<feature type="signal peptide" evidence="2">
    <location>
        <begin position="1"/>
        <end position="22"/>
    </location>
</feature>
<gene>
    <name evidence="3" type="ORF">SCHPADRAFT_936656</name>
</gene>
<proteinExistence type="predicted"/>
<keyword evidence="2" id="KW-0732">Signal</keyword>
<organism evidence="3 4">
    <name type="scientific">Schizopora paradoxa</name>
    <dbReference type="NCBI Taxonomy" id="27342"/>
    <lineage>
        <taxon>Eukaryota</taxon>
        <taxon>Fungi</taxon>
        <taxon>Dikarya</taxon>
        <taxon>Basidiomycota</taxon>
        <taxon>Agaricomycotina</taxon>
        <taxon>Agaricomycetes</taxon>
        <taxon>Hymenochaetales</taxon>
        <taxon>Schizoporaceae</taxon>
        <taxon>Schizopora</taxon>
    </lineage>
</organism>